<dbReference type="SUPFAM" id="SSF54631">
    <property type="entry name" value="CBS-domain pair"/>
    <property type="match status" value="1"/>
</dbReference>
<keyword evidence="8" id="KW-1185">Reference proteome</keyword>
<evidence type="ECO:0000256" key="5">
    <source>
        <dbReference type="SAM" id="MobiDB-lite"/>
    </source>
</evidence>
<dbReference type="RefSeq" id="WP_150096648.1">
    <property type="nucleotide sequence ID" value="NZ_VWPL01000006.1"/>
</dbReference>
<dbReference type="PROSITE" id="PS51371">
    <property type="entry name" value="CBS"/>
    <property type="match status" value="2"/>
</dbReference>
<dbReference type="SUPFAM" id="SSF56176">
    <property type="entry name" value="FAD-binding/transporter-associated domain-like"/>
    <property type="match status" value="1"/>
</dbReference>
<comment type="similarity">
    <text evidence="1">Belongs to the UPF0053 family. Hemolysin C subfamily.</text>
</comment>
<dbReference type="PANTHER" id="PTHR22777:SF27">
    <property type="entry name" value="MAGNESIUM AND COBALT EFFLUX PROTEIN CORC"/>
    <property type="match status" value="1"/>
</dbReference>
<dbReference type="CDD" id="cd04590">
    <property type="entry name" value="CBS_pair_CorC_HlyC_assoc"/>
    <property type="match status" value="1"/>
</dbReference>
<dbReference type="PANTHER" id="PTHR22777">
    <property type="entry name" value="HEMOLYSIN-RELATED"/>
    <property type="match status" value="1"/>
</dbReference>
<feature type="region of interest" description="Disordered" evidence="5">
    <location>
        <begin position="338"/>
        <end position="384"/>
    </location>
</feature>
<dbReference type="Pfam" id="PF00571">
    <property type="entry name" value="CBS"/>
    <property type="match status" value="2"/>
</dbReference>
<dbReference type="SMART" id="SM00116">
    <property type="entry name" value="CBS"/>
    <property type="match status" value="2"/>
</dbReference>
<organism evidence="7 8">
    <name type="scientific">Blastochloris sulfoviridis</name>
    <dbReference type="NCBI Taxonomy" id="50712"/>
    <lineage>
        <taxon>Bacteria</taxon>
        <taxon>Pseudomonadati</taxon>
        <taxon>Pseudomonadota</taxon>
        <taxon>Alphaproteobacteria</taxon>
        <taxon>Hyphomicrobiales</taxon>
        <taxon>Blastochloridaceae</taxon>
        <taxon>Blastochloris</taxon>
    </lineage>
</organism>
<gene>
    <name evidence="7" type="ORF">F1193_04770</name>
</gene>
<dbReference type="GO" id="GO:0005886">
    <property type="term" value="C:plasma membrane"/>
    <property type="evidence" value="ECO:0007669"/>
    <property type="project" value="TreeGrafter"/>
</dbReference>
<reference evidence="7 8" key="1">
    <citation type="submission" date="2019-09" db="EMBL/GenBank/DDBJ databases">
        <title>Draft Whole-Genome sequence of Blastochloris sulfoviridis DSM 729.</title>
        <authorList>
            <person name="Meyer T.E."/>
            <person name="Kyndt J.A."/>
        </authorList>
    </citation>
    <scope>NUCLEOTIDE SEQUENCE [LARGE SCALE GENOMIC DNA]</scope>
    <source>
        <strain evidence="7 8">DSM 729</strain>
    </source>
</reference>
<evidence type="ECO:0000313" key="8">
    <source>
        <dbReference type="Proteomes" id="UP000323886"/>
    </source>
</evidence>
<dbReference type="EMBL" id="VWPL01000006">
    <property type="protein sequence ID" value="KAA5602485.1"/>
    <property type="molecule type" value="Genomic_DNA"/>
</dbReference>
<dbReference type="InterPro" id="IPR036318">
    <property type="entry name" value="FAD-bd_PCMH-like_sf"/>
</dbReference>
<name>A0A5M6I3W5_9HYPH</name>
<proteinExistence type="inferred from homology"/>
<dbReference type="OrthoDB" id="9797674at2"/>
<dbReference type="Pfam" id="PF03471">
    <property type="entry name" value="CorC_HlyC"/>
    <property type="match status" value="1"/>
</dbReference>
<dbReference type="SMART" id="SM01091">
    <property type="entry name" value="CorC_HlyC"/>
    <property type="match status" value="1"/>
</dbReference>
<evidence type="ECO:0000313" key="7">
    <source>
        <dbReference type="EMBL" id="KAA5602485.1"/>
    </source>
</evidence>
<feature type="region of interest" description="Disordered" evidence="5">
    <location>
        <begin position="1"/>
        <end position="34"/>
    </location>
</feature>
<dbReference type="InterPro" id="IPR044751">
    <property type="entry name" value="Ion_transp-like_CBS"/>
</dbReference>
<feature type="domain" description="CBS" evidence="6">
    <location>
        <begin position="94"/>
        <end position="154"/>
    </location>
</feature>
<evidence type="ECO:0000259" key="6">
    <source>
        <dbReference type="PROSITE" id="PS51371"/>
    </source>
</evidence>
<evidence type="ECO:0000256" key="1">
    <source>
        <dbReference type="ARBA" id="ARBA00006446"/>
    </source>
</evidence>
<accession>A0A5M6I3W5</accession>
<dbReference type="Gene3D" id="3.10.580.10">
    <property type="entry name" value="CBS-domain"/>
    <property type="match status" value="1"/>
</dbReference>
<dbReference type="InterPro" id="IPR005170">
    <property type="entry name" value="Transptr-assoc_dom"/>
</dbReference>
<comment type="caution">
    <text evidence="7">The sequence shown here is derived from an EMBL/GenBank/DDBJ whole genome shotgun (WGS) entry which is preliminary data.</text>
</comment>
<dbReference type="GO" id="GO:0050660">
    <property type="term" value="F:flavin adenine dinucleotide binding"/>
    <property type="evidence" value="ECO:0007669"/>
    <property type="project" value="InterPro"/>
</dbReference>
<dbReference type="InterPro" id="IPR046342">
    <property type="entry name" value="CBS_dom_sf"/>
</dbReference>
<dbReference type="Gene3D" id="3.30.465.10">
    <property type="match status" value="1"/>
</dbReference>
<dbReference type="Proteomes" id="UP000323886">
    <property type="component" value="Unassembled WGS sequence"/>
</dbReference>
<feature type="domain" description="CBS" evidence="6">
    <location>
        <begin position="192"/>
        <end position="249"/>
    </location>
</feature>
<evidence type="ECO:0000256" key="2">
    <source>
        <dbReference type="ARBA" id="ARBA00022737"/>
    </source>
</evidence>
<dbReference type="AlphaFoldDB" id="A0A5M6I3W5"/>
<dbReference type="InterPro" id="IPR016169">
    <property type="entry name" value="FAD-bd_PCMH_sub2"/>
</dbReference>
<protein>
    <submittedName>
        <fullName evidence="7">HlyC/CorC family transporter</fullName>
    </submittedName>
</protein>
<evidence type="ECO:0000256" key="3">
    <source>
        <dbReference type="ARBA" id="ARBA00023122"/>
    </source>
</evidence>
<keyword evidence="3 4" id="KW-0129">CBS domain</keyword>
<dbReference type="InterPro" id="IPR000644">
    <property type="entry name" value="CBS_dom"/>
</dbReference>
<keyword evidence="2" id="KW-0677">Repeat</keyword>
<evidence type="ECO:0000256" key="4">
    <source>
        <dbReference type="PROSITE-ProRule" id="PRU00703"/>
    </source>
</evidence>
<sequence>MPPAVSTDPAMPDTTETRSPQPSLTPPPEPAAGESLFERLRAFLGLRPPTSSLRDDLEEVLEEGAPSSTDFTPEERRMLRNILGLRTLRVGDVMVPRADIIAVPKDIPLGELLQVFANAVHSRLVVYGETLDDPVGMVHIRDLVAYLTNRACPQDAEAAGEERGEEAVHGLRRAGYDISALDLSEPLFETGLLRHLLFVPPSMPAIDLLVKMQATRVHLALVIDEYGGSDGLVSIEDMVEQVVGDIEDEHDDDTGPSITREPDGSWIADARVGLDEVGETFGEAFADMEGAEEVDTLGGLLVTVAGRVPVRGEILPGPAGYEFEVLDADPRRVKRLRIVPVGDGEPAQRGQRRQGPPADPPHADPTDADPADADPAGTNTVLHS</sequence>